<dbReference type="Gene3D" id="1.10.30.50">
    <property type="match status" value="1"/>
</dbReference>
<keyword evidence="3" id="KW-0255">Endonuclease</keyword>
<evidence type="ECO:0000256" key="1">
    <source>
        <dbReference type="SAM" id="MobiDB-lite"/>
    </source>
</evidence>
<comment type="caution">
    <text evidence="3">The sequence shown here is derived from an EMBL/GenBank/DDBJ whole genome shotgun (WGS) entry which is preliminary data.</text>
</comment>
<feature type="domain" description="HNH nuclease" evidence="2">
    <location>
        <begin position="12"/>
        <end position="66"/>
    </location>
</feature>
<dbReference type="EMBL" id="NWBU01000004">
    <property type="protein sequence ID" value="PTQ12947.1"/>
    <property type="molecule type" value="Genomic_DNA"/>
</dbReference>
<dbReference type="GO" id="GO:0008270">
    <property type="term" value="F:zinc ion binding"/>
    <property type="evidence" value="ECO:0007669"/>
    <property type="project" value="InterPro"/>
</dbReference>
<dbReference type="CDD" id="cd00085">
    <property type="entry name" value="HNHc"/>
    <property type="match status" value="1"/>
</dbReference>
<dbReference type="GO" id="GO:0004519">
    <property type="term" value="F:endonuclease activity"/>
    <property type="evidence" value="ECO:0007669"/>
    <property type="project" value="UniProtKB-KW"/>
</dbReference>
<accession>A0A2T5G1B5</accession>
<dbReference type="OrthoDB" id="7807589at2"/>
<keyword evidence="4" id="KW-1185">Reference proteome</keyword>
<feature type="region of interest" description="Disordered" evidence="1">
    <location>
        <begin position="73"/>
        <end position="102"/>
    </location>
</feature>
<dbReference type="RefSeq" id="WP_107966184.1">
    <property type="nucleotide sequence ID" value="NZ_NWBU01000004.1"/>
</dbReference>
<gene>
    <name evidence="3" type="ORF">CLG96_02050</name>
</gene>
<evidence type="ECO:0000313" key="3">
    <source>
        <dbReference type="EMBL" id="PTQ12947.1"/>
    </source>
</evidence>
<dbReference type="InterPro" id="IPR002711">
    <property type="entry name" value="HNH"/>
</dbReference>
<dbReference type="Proteomes" id="UP000244162">
    <property type="component" value="Unassembled WGS sequence"/>
</dbReference>
<dbReference type="SMART" id="SM00507">
    <property type="entry name" value="HNHc"/>
    <property type="match status" value="1"/>
</dbReference>
<sequence length="102" mass="11180">MVERLRGSAGVAQRRRRLARTHGLCEMCLAAGRPEIATVVDHIVPLALGGSDEDSNTRNLCGAHHLEVTAEQFGHRAPIKARGVSRSGRPTAPDHPWNQRRD</sequence>
<dbReference type="InterPro" id="IPR003615">
    <property type="entry name" value="HNH_nuc"/>
</dbReference>
<reference evidence="3 4" key="1">
    <citation type="submission" date="2017-09" db="EMBL/GenBank/DDBJ databases">
        <title>Sphingomonas panjinensis sp.nov., isolated from oil-contaminated soil.</title>
        <authorList>
            <person name="Wang L."/>
            <person name="Chen L."/>
        </authorList>
    </citation>
    <scope>NUCLEOTIDE SEQUENCE [LARGE SCALE GENOMIC DNA]</scope>
    <source>
        <strain evidence="3 4">FW-11</strain>
    </source>
</reference>
<organism evidence="3 4">
    <name type="scientific">Sphingomonas oleivorans</name>
    <dbReference type="NCBI Taxonomy" id="1735121"/>
    <lineage>
        <taxon>Bacteria</taxon>
        <taxon>Pseudomonadati</taxon>
        <taxon>Pseudomonadota</taxon>
        <taxon>Alphaproteobacteria</taxon>
        <taxon>Sphingomonadales</taxon>
        <taxon>Sphingomonadaceae</taxon>
        <taxon>Sphingomonas</taxon>
    </lineage>
</organism>
<protein>
    <submittedName>
        <fullName evidence="3">HNH endonuclease</fullName>
    </submittedName>
</protein>
<evidence type="ECO:0000259" key="2">
    <source>
        <dbReference type="SMART" id="SM00507"/>
    </source>
</evidence>
<proteinExistence type="predicted"/>
<dbReference type="GO" id="GO:0003676">
    <property type="term" value="F:nucleic acid binding"/>
    <property type="evidence" value="ECO:0007669"/>
    <property type="project" value="InterPro"/>
</dbReference>
<dbReference type="Pfam" id="PF01844">
    <property type="entry name" value="HNH"/>
    <property type="match status" value="1"/>
</dbReference>
<name>A0A2T5G1B5_9SPHN</name>
<dbReference type="AlphaFoldDB" id="A0A2T5G1B5"/>
<keyword evidence="3" id="KW-0378">Hydrolase</keyword>
<keyword evidence="3" id="KW-0540">Nuclease</keyword>
<evidence type="ECO:0000313" key="4">
    <source>
        <dbReference type="Proteomes" id="UP000244162"/>
    </source>
</evidence>